<keyword evidence="5" id="KW-0694">RNA-binding</keyword>
<dbReference type="GO" id="GO:0009507">
    <property type="term" value="C:chloroplast"/>
    <property type="evidence" value="ECO:0007669"/>
    <property type="project" value="InterPro"/>
</dbReference>
<keyword evidence="2 7" id="KW-0934">Plastid</keyword>
<comment type="subcellular location">
    <subcellularLocation>
        <location evidence="1">Plastid</location>
    </subcellularLocation>
</comment>
<gene>
    <name evidence="7" type="primary">matK</name>
</gene>
<evidence type="ECO:0000256" key="2">
    <source>
        <dbReference type="ARBA" id="ARBA00022640"/>
    </source>
</evidence>
<dbReference type="InterPro" id="IPR024937">
    <property type="entry name" value="Domain_X"/>
</dbReference>
<evidence type="ECO:0000259" key="6">
    <source>
        <dbReference type="Pfam" id="PF01348"/>
    </source>
</evidence>
<evidence type="ECO:0000256" key="1">
    <source>
        <dbReference type="ARBA" id="ARBA00004474"/>
    </source>
</evidence>
<proteinExistence type="predicted"/>
<dbReference type="PANTHER" id="PTHR34811:SF1">
    <property type="entry name" value="MATURASE K"/>
    <property type="match status" value="1"/>
</dbReference>
<dbReference type="EMBL" id="FR865058">
    <property type="protein sequence ID" value="CCA94633.1"/>
    <property type="molecule type" value="Genomic_DNA"/>
</dbReference>
<feature type="domain" description="Domain X" evidence="6">
    <location>
        <begin position="3"/>
        <end position="87"/>
    </location>
</feature>
<accession>F8KGS9</accession>
<evidence type="ECO:0000256" key="5">
    <source>
        <dbReference type="ARBA" id="ARBA00022884"/>
    </source>
</evidence>
<evidence type="ECO:0000313" key="7">
    <source>
        <dbReference type="EMBL" id="CCA94633.1"/>
    </source>
</evidence>
<dbReference type="GO" id="GO:0006397">
    <property type="term" value="P:mRNA processing"/>
    <property type="evidence" value="ECO:0007669"/>
    <property type="project" value="UniProtKB-KW"/>
</dbReference>
<keyword evidence="4" id="KW-0819">tRNA processing</keyword>
<reference evidence="7" key="1">
    <citation type="journal article" date="2012" name="Bot. J. Linn. Soc.">
        <title>A multi-marker DNA barcoding approach to save time and resources in vegetation surveys.</title>
        <authorList>
            <person name="De Mattia F."/>
            <person name="Gentili R."/>
            <person name="Bruni I."/>
            <person name="Galimberti A."/>
            <person name="Sgorbati S."/>
            <person name="Casiraghi M."/>
            <person name="Labra M."/>
        </authorList>
    </citation>
    <scope>NUCLEOTIDE SEQUENCE</scope>
</reference>
<evidence type="ECO:0000256" key="3">
    <source>
        <dbReference type="ARBA" id="ARBA00022664"/>
    </source>
</evidence>
<dbReference type="AlphaFoldDB" id="F8KGS9"/>
<dbReference type="InterPro" id="IPR002866">
    <property type="entry name" value="Maturase_MatK"/>
</dbReference>
<geneLocation type="plastid" evidence="7"/>
<sequence length="196" mass="23469">KPVWAALSDSDIIERFAHIYRNISHYYSGSLKKMSLYRIKYILRLSCARTLARKHKSTVRAFSKRLGVGLLEEFFTEEEQVFYLTFPKASSTSGELYGRRIWYLDIICINDLANYEWFIMRPCKQKLCINNRNDEEIIIKCIFFYTEMFIQYVVSIKLTEYSPLLKFCLEKELSFRWIHKESRVQLKMQARFGEGF</sequence>
<feature type="non-terminal residue" evidence="7">
    <location>
        <position position="196"/>
    </location>
</feature>
<name>F8KGS9_ERICR</name>
<dbReference type="GO" id="GO:0008033">
    <property type="term" value="P:tRNA processing"/>
    <property type="evidence" value="ECO:0007669"/>
    <property type="project" value="UniProtKB-KW"/>
</dbReference>
<feature type="non-terminal residue" evidence="7">
    <location>
        <position position="1"/>
    </location>
</feature>
<dbReference type="Pfam" id="PF01348">
    <property type="entry name" value="Intron_maturas2"/>
    <property type="match status" value="1"/>
</dbReference>
<protein>
    <submittedName>
        <fullName evidence="7">Maturase K</fullName>
    </submittedName>
</protein>
<keyword evidence="3" id="KW-0507">mRNA processing</keyword>
<dbReference type="PANTHER" id="PTHR34811">
    <property type="entry name" value="MATURASE K"/>
    <property type="match status" value="1"/>
</dbReference>
<dbReference type="GO" id="GO:0003723">
    <property type="term" value="F:RNA binding"/>
    <property type="evidence" value="ECO:0007669"/>
    <property type="project" value="UniProtKB-KW"/>
</dbReference>
<evidence type="ECO:0000256" key="4">
    <source>
        <dbReference type="ARBA" id="ARBA00022694"/>
    </source>
</evidence>
<organism evidence="7">
    <name type="scientific">Erica carnea</name>
    <name type="common">Winter heath</name>
    <name type="synonym">Erica herbacea</name>
    <dbReference type="NCBI Taxonomy" id="185769"/>
    <lineage>
        <taxon>Eukaryota</taxon>
        <taxon>Viridiplantae</taxon>
        <taxon>Streptophyta</taxon>
        <taxon>Embryophyta</taxon>
        <taxon>Tracheophyta</taxon>
        <taxon>Spermatophyta</taxon>
        <taxon>Magnoliopsida</taxon>
        <taxon>eudicotyledons</taxon>
        <taxon>Gunneridae</taxon>
        <taxon>Pentapetalae</taxon>
        <taxon>asterids</taxon>
        <taxon>Ericales</taxon>
        <taxon>Ericaceae</taxon>
        <taxon>Ericoideae</taxon>
        <taxon>Ericeae</taxon>
        <taxon>Erica</taxon>
    </lineage>
</organism>